<gene>
    <name evidence="2" type="ORF">SEVIR_2G178050v2</name>
</gene>
<feature type="signal peptide" evidence="1">
    <location>
        <begin position="1"/>
        <end position="22"/>
    </location>
</feature>
<keyword evidence="1" id="KW-0732">Signal</keyword>
<keyword evidence="3" id="KW-1185">Reference proteome</keyword>
<sequence length="68" mass="7830">MRSLAGSVSFVLYLSMLSSSKAFGFSVRSERIIHEAIHLFLYYSKPSRLSTFLALPRVLTKFINFSFY</sequence>
<organism evidence="2 3">
    <name type="scientific">Setaria viridis</name>
    <name type="common">Green bristlegrass</name>
    <name type="synonym">Setaria italica subsp. viridis</name>
    <dbReference type="NCBI Taxonomy" id="4556"/>
    <lineage>
        <taxon>Eukaryota</taxon>
        <taxon>Viridiplantae</taxon>
        <taxon>Streptophyta</taxon>
        <taxon>Embryophyta</taxon>
        <taxon>Tracheophyta</taxon>
        <taxon>Spermatophyta</taxon>
        <taxon>Magnoliopsida</taxon>
        <taxon>Liliopsida</taxon>
        <taxon>Poales</taxon>
        <taxon>Poaceae</taxon>
        <taxon>PACMAD clade</taxon>
        <taxon>Panicoideae</taxon>
        <taxon>Panicodae</taxon>
        <taxon>Paniceae</taxon>
        <taxon>Cenchrinae</taxon>
        <taxon>Setaria</taxon>
    </lineage>
</organism>
<proteinExistence type="predicted"/>
<reference evidence="2" key="1">
    <citation type="submission" date="2019-03" db="EMBL/GenBank/DDBJ databases">
        <title>WGS assembly of Setaria viridis.</title>
        <authorList>
            <person name="Huang P."/>
            <person name="Jenkins J."/>
            <person name="Grimwood J."/>
            <person name="Barry K."/>
            <person name="Healey A."/>
            <person name="Mamidi S."/>
            <person name="Sreedasyam A."/>
            <person name="Shu S."/>
            <person name="Feldman M."/>
            <person name="Wu J."/>
            <person name="Yu Y."/>
            <person name="Chen C."/>
            <person name="Johnson J."/>
            <person name="Rokhsar D."/>
            <person name="Baxter I."/>
            <person name="Schmutz J."/>
            <person name="Brutnell T."/>
            <person name="Kellogg E."/>
        </authorList>
    </citation>
    <scope>NUCLEOTIDE SEQUENCE [LARGE SCALE GENOMIC DNA]</scope>
</reference>
<evidence type="ECO:0000313" key="3">
    <source>
        <dbReference type="Proteomes" id="UP000298652"/>
    </source>
</evidence>
<dbReference type="EMBL" id="CM016553">
    <property type="protein sequence ID" value="TKW32601.1"/>
    <property type="molecule type" value="Genomic_DNA"/>
</dbReference>
<dbReference type="AlphaFoldDB" id="A0A4U6VRX0"/>
<name>A0A4U6VRX0_SETVI</name>
<dbReference type="Gramene" id="TKW32601">
    <property type="protein sequence ID" value="TKW32601"/>
    <property type="gene ID" value="SEVIR_2G178050v2"/>
</dbReference>
<dbReference type="Proteomes" id="UP000298652">
    <property type="component" value="Chromosome 2"/>
</dbReference>
<evidence type="ECO:0000256" key="1">
    <source>
        <dbReference type="SAM" id="SignalP"/>
    </source>
</evidence>
<accession>A0A4U6VRX0</accession>
<protein>
    <recommendedName>
        <fullName evidence="4">Secreted protein</fullName>
    </recommendedName>
</protein>
<evidence type="ECO:0000313" key="2">
    <source>
        <dbReference type="EMBL" id="TKW32601.1"/>
    </source>
</evidence>
<evidence type="ECO:0008006" key="4">
    <source>
        <dbReference type="Google" id="ProtNLM"/>
    </source>
</evidence>
<feature type="chain" id="PRO_5020348943" description="Secreted protein" evidence="1">
    <location>
        <begin position="23"/>
        <end position="68"/>
    </location>
</feature>